<dbReference type="PANTHER" id="PTHR46040">
    <property type="entry name" value="HIGH MOBILITY GROUP PROTEIN 2"/>
    <property type="match status" value="1"/>
</dbReference>
<dbReference type="CDD" id="cd21980">
    <property type="entry name" value="HMG-box_HMG20"/>
    <property type="match status" value="1"/>
</dbReference>
<dbReference type="PROSITE" id="PS50118">
    <property type="entry name" value="HMG_BOX_2"/>
    <property type="match status" value="1"/>
</dbReference>
<keyword evidence="2 3" id="KW-0539">Nucleus</keyword>
<feature type="compositionally biased region" description="Low complexity" evidence="5">
    <location>
        <begin position="187"/>
        <end position="203"/>
    </location>
</feature>
<dbReference type="InterPro" id="IPR051965">
    <property type="entry name" value="ChromReg_NeuronalGeneExpr"/>
</dbReference>
<dbReference type="EMBL" id="CAJHNJ030000007">
    <property type="protein sequence ID" value="CAG9102577.1"/>
    <property type="molecule type" value="Genomic_DNA"/>
</dbReference>
<feature type="coiled-coil region" evidence="4">
    <location>
        <begin position="268"/>
        <end position="305"/>
    </location>
</feature>
<evidence type="ECO:0000256" key="3">
    <source>
        <dbReference type="PROSITE-ProRule" id="PRU00267"/>
    </source>
</evidence>
<proteinExistence type="predicted"/>
<evidence type="ECO:0000313" key="8">
    <source>
        <dbReference type="Proteomes" id="UP000653454"/>
    </source>
</evidence>
<dbReference type="Proteomes" id="UP000653454">
    <property type="component" value="Unassembled WGS sequence"/>
</dbReference>
<feature type="DNA-binding region" description="HMG box" evidence="3">
    <location>
        <begin position="79"/>
        <end position="147"/>
    </location>
</feature>
<name>A0A8S4DQE3_PLUXY</name>
<feature type="region of interest" description="Disordered" evidence="5">
    <location>
        <begin position="1"/>
        <end position="94"/>
    </location>
</feature>
<dbReference type="GO" id="GO:0005634">
    <property type="term" value="C:nucleus"/>
    <property type="evidence" value="ECO:0007669"/>
    <property type="project" value="UniProtKB-UniRule"/>
</dbReference>
<keyword evidence="4" id="KW-0175">Coiled coil</keyword>
<accession>A0A8S4DQE3</accession>
<keyword evidence="8" id="KW-1185">Reference proteome</keyword>
<sequence>MEVDPSVAPAQPKVDTVPNEAIPKSPKDQQEPNPAAAPAGAEAPAAPGAAGVSVKEAPRQSPKKPKKRKPKTPRDETAPRQPLTGYVRYLNERRDQLRADHPELGFAEVTRQLASEWSKLPADEKQQYLDAADQDKERYIKEWAEYKKTDAYQEFRKTQLEQKESGATTTAAAKKMKHNPPPPPDNTPAATTTATAAVAPSNTEQTVPATNGNGPTVNSVTATGPRQQTPPRPRTCITPASGEDMGDTDIPIFTEQFLQHNKLREAELRQLRKATSDYEQQNAILQRHAEEVANATARLRAETAAAAERTAALAAHRRALVATLVQALHSLALPGGLKGATEANIEEYMLKLQTLATEGKSTAIVKQARDILNRVELPI</sequence>
<gene>
    <name evidence="7" type="ORF">PLXY2_LOCUS3001</name>
</gene>
<reference evidence="7" key="1">
    <citation type="submission" date="2020-11" db="EMBL/GenBank/DDBJ databases">
        <authorList>
            <person name="Whiteford S."/>
        </authorList>
    </citation>
    <scope>NUCLEOTIDE SEQUENCE</scope>
</reference>
<dbReference type="GO" id="GO:0003677">
    <property type="term" value="F:DNA binding"/>
    <property type="evidence" value="ECO:0007669"/>
    <property type="project" value="UniProtKB-UniRule"/>
</dbReference>
<feature type="compositionally biased region" description="Low complexity" evidence="5">
    <location>
        <begin position="34"/>
        <end position="51"/>
    </location>
</feature>
<dbReference type="InterPro" id="IPR009071">
    <property type="entry name" value="HMG_box_dom"/>
</dbReference>
<dbReference type="GO" id="GO:0010468">
    <property type="term" value="P:regulation of gene expression"/>
    <property type="evidence" value="ECO:0007669"/>
    <property type="project" value="TreeGrafter"/>
</dbReference>
<feature type="compositionally biased region" description="Polar residues" evidence="5">
    <location>
        <begin position="204"/>
        <end position="220"/>
    </location>
</feature>
<protein>
    <submittedName>
        <fullName evidence="7">(diamondback moth) hypothetical protein</fullName>
    </submittedName>
</protein>
<evidence type="ECO:0000256" key="5">
    <source>
        <dbReference type="SAM" id="MobiDB-lite"/>
    </source>
</evidence>
<evidence type="ECO:0000313" key="7">
    <source>
        <dbReference type="EMBL" id="CAG9102577.1"/>
    </source>
</evidence>
<dbReference type="InterPro" id="IPR036910">
    <property type="entry name" value="HMG_box_dom_sf"/>
</dbReference>
<comment type="caution">
    <text evidence="7">The sequence shown here is derived from an EMBL/GenBank/DDBJ whole genome shotgun (WGS) entry which is preliminary data.</text>
</comment>
<evidence type="ECO:0000256" key="4">
    <source>
        <dbReference type="SAM" id="Coils"/>
    </source>
</evidence>
<feature type="region of interest" description="Disordered" evidence="5">
    <location>
        <begin position="157"/>
        <end position="234"/>
    </location>
</feature>
<evidence type="ECO:0000259" key="6">
    <source>
        <dbReference type="PROSITE" id="PS50118"/>
    </source>
</evidence>
<dbReference type="SMART" id="SM00398">
    <property type="entry name" value="HMG"/>
    <property type="match status" value="1"/>
</dbReference>
<dbReference type="AlphaFoldDB" id="A0A8S4DQE3"/>
<evidence type="ECO:0000256" key="2">
    <source>
        <dbReference type="ARBA" id="ARBA00023242"/>
    </source>
</evidence>
<feature type="compositionally biased region" description="Basic residues" evidence="5">
    <location>
        <begin position="61"/>
        <end position="71"/>
    </location>
</feature>
<dbReference type="SUPFAM" id="SSF47095">
    <property type="entry name" value="HMG-box"/>
    <property type="match status" value="1"/>
</dbReference>
<dbReference type="PRINTS" id="PR00886">
    <property type="entry name" value="HIGHMOBLTY12"/>
</dbReference>
<keyword evidence="1 3" id="KW-0238">DNA-binding</keyword>
<organism evidence="7 8">
    <name type="scientific">Plutella xylostella</name>
    <name type="common">Diamondback moth</name>
    <name type="synonym">Plutella maculipennis</name>
    <dbReference type="NCBI Taxonomy" id="51655"/>
    <lineage>
        <taxon>Eukaryota</taxon>
        <taxon>Metazoa</taxon>
        <taxon>Ecdysozoa</taxon>
        <taxon>Arthropoda</taxon>
        <taxon>Hexapoda</taxon>
        <taxon>Insecta</taxon>
        <taxon>Pterygota</taxon>
        <taxon>Neoptera</taxon>
        <taxon>Endopterygota</taxon>
        <taxon>Lepidoptera</taxon>
        <taxon>Glossata</taxon>
        <taxon>Ditrysia</taxon>
        <taxon>Yponomeutoidea</taxon>
        <taxon>Plutellidae</taxon>
        <taxon>Plutella</taxon>
    </lineage>
</organism>
<dbReference type="Pfam" id="PF00505">
    <property type="entry name" value="HMG_box"/>
    <property type="match status" value="1"/>
</dbReference>
<feature type="domain" description="HMG box" evidence="6">
    <location>
        <begin position="79"/>
        <end position="147"/>
    </location>
</feature>
<dbReference type="Gene3D" id="1.10.30.10">
    <property type="entry name" value="High mobility group box domain"/>
    <property type="match status" value="1"/>
</dbReference>
<evidence type="ECO:0000256" key="1">
    <source>
        <dbReference type="ARBA" id="ARBA00023125"/>
    </source>
</evidence>
<dbReference type="PANTHER" id="PTHR46040:SF3">
    <property type="entry name" value="HIGH MOBILITY GROUP PROTEIN 2"/>
    <property type="match status" value="1"/>
</dbReference>